<evidence type="ECO:0008006" key="5">
    <source>
        <dbReference type="Google" id="ProtNLM"/>
    </source>
</evidence>
<keyword evidence="2" id="KW-0732">Signal</keyword>
<dbReference type="RefSeq" id="WP_305993441.1">
    <property type="nucleotide sequence ID" value="NZ_JAVAMP010000012.1"/>
</dbReference>
<accession>A0ABT9J3D2</accession>
<evidence type="ECO:0000256" key="2">
    <source>
        <dbReference type="SAM" id="SignalP"/>
    </source>
</evidence>
<evidence type="ECO:0000313" key="4">
    <source>
        <dbReference type="Proteomes" id="UP001231941"/>
    </source>
</evidence>
<evidence type="ECO:0000256" key="1">
    <source>
        <dbReference type="SAM" id="Phobius"/>
    </source>
</evidence>
<comment type="caution">
    <text evidence="3">The sequence shown here is derived from an EMBL/GenBank/DDBJ whole genome shotgun (WGS) entry which is preliminary data.</text>
</comment>
<feature type="chain" id="PRO_5046352396" description="DUF4064 domain-containing protein" evidence="2">
    <location>
        <begin position="24"/>
        <end position="145"/>
    </location>
</feature>
<feature type="transmembrane region" description="Helical" evidence="1">
    <location>
        <begin position="81"/>
        <end position="102"/>
    </location>
</feature>
<dbReference type="EMBL" id="JAVAMP010000012">
    <property type="protein sequence ID" value="MDP5276130.1"/>
    <property type="molecule type" value="Genomic_DNA"/>
</dbReference>
<keyword evidence="4" id="KW-1185">Reference proteome</keyword>
<name>A0ABT9J3D2_9BACL</name>
<keyword evidence="1" id="KW-1133">Transmembrane helix</keyword>
<dbReference type="Proteomes" id="UP001231941">
    <property type="component" value="Unassembled WGS sequence"/>
</dbReference>
<keyword evidence="1" id="KW-0812">Transmembrane</keyword>
<gene>
    <name evidence="3" type="ORF">Q5Y73_18690</name>
</gene>
<protein>
    <recommendedName>
        <fullName evidence="5">DUF4064 domain-containing protein</fullName>
    </recommendedName>
</protein>
<reference evidence="3 4" key="1">
    <citation type="submission" date="2023-08" db="EMBL/GenBank/DDBJ databases">
        <authorList>
            <person name="Park J.-S."/>
        </authorList>
    </citation>
    <scope>NUCLEOTIDE SEQUENCE [LARGE SCALE GENOMIC DNA]</scope>
    <source>
        <strain evidence="3 4">2205SS18-9</strain>
    </source>
</reference>
<evidence type="ECO:0000313" key="3">
    <source>
        <dbReference type="EMBL" id="MDP5276130.1"/>
    </source>
</evidence>
<proteinExistence type="predicted"/>
<organism evidence="3 4">
    <name type="scientific">Chengkuizengella axinellae</name>
    <dbReference type="NCBI Taxonomy" id="3064388"/>
    <lineage>
        <taxon>Bacteria</taxon>
        <taxon>Bacillati</taxon>
        <taxon>Bacillota</taxon>
        <taxon>Bacilli</taxon>
        <taxon>Bacillales</taxon>
        <taxon>Paenibacillaceae</taxon>
        <taxon>Chengkuizengella</taxon>
    </lineage>
</organism>
<feature type="transmembrane region" description="Helical" evidence="1">
    <location>
        <begin position="109"/>
        <end position="127"/>
    </location>
</feature>
<feature type="signal peptide" evidence="2">
    <location>
        <begin position="1"/>
        <end position="23"/>
    </location>
</feature>
<sequence length="145" mass="16372">MIKRLTIFIFIFLFTTPMSTIFAEGEINTENKELETQDYKAINSPASNSSIVDNIEPVSIERISTAIENKGQELYNLLQSFSTPLFVVGLGSALFILFLGIFFKKLRTAGIVAIVITFICYLTILYAPEIKNLFINEIENFKDSI</sequence>
<keyword evidence="1" id="KW-0472">Membrane</keyword>